<proteinExistence type="predicted"/>
<dbReference type="InParanoid" id="A0A061GQS2"/>
<dbReference type="AlphaFoldDB" id="A0A061GQS2"/>
<reference evidence="1 2" key="1">
    <citation type="journal article" date="2013" name="Genome Biol.">
        <title>The genome sequence of the most widely cultivated cacao type and its use to identify candidate genes regulating pod color.</title>
        <authorList>
            <person name="Motamayor J.C."/>
            <person name="Mockaitis K."/>
            <person name="Schmutz J."/>
            <person name="Haiminen N."/>
            <person name="Iii D.L."/>
            <person name="Cornejo O."/>
            <person name="Findley S.D."/>
            <person name="Zheng P."/>
            <person name="Utro F."/>
            <person name="Royaert S."/>
            <person name="Saski C."/>
            <person name="Jenkins J."/>
            <person name="Podicheti R."/>
            <person name="Zhao M."/>
            <person name="Scheffler B.E."/>
            <person name="Stack J.C."/>
            <person name="Feltus F.A."/>
            <person name="Mustiga G.M."/>
            <person name="Amores F."/>
            <person name="Phillips W."/>
            <person name="Marelli J.P."/>
            <person name="May G.D."/>
            <person name="Shapiro H."/>
            <person name="Ma J."/>
            <person name="Bustamante C.D."/>
            <person name="Schnell R.J."/>
            <person name="Main D."/>
            <person name="Gilbert D."/>
            <person name="Parida L."/>
            <person name="Kuhn D.N."/>
        </authorList>
    </citation>
    <scope>NUCLEOTIDE SEQUENCE [LARGE SCALE GENOMIC DNA]</scope>
    <source>
        <strain evidence="2">cv. Matina 1-6</strain>
    </source>
</reference>
<dbReference type="HOGENOM" id="CLU_1974570_0_0_1"/>
<evidence type="ECO:0000313" key="2">
    <source>
        <dbReference type="Proteomes" id="UP000026915"/>
    </source>
</evidence>
<dbReference type="Gramene" id="EOY31738">
    <property type="protein sequence ID" value="EOY31738"/>
    <property type="gene ID" value="TCM_038855"/>
</dbReference>
<protein>
    <submittedName>
        <fullName evidence="1">Uncharacterized protein</fullName>
    </submittedName>
</protein>
<accession>A0A061GQS2</accession>
<evidence type="ECO:0000313" key="1">
    <source>
        <dbReference type="EMBL" id="EOY31738.1"/>
    </source>
</evidence>
<dbReference type="Proteomes" id="UP000026915">
    <property type="component" value="Chromosome 9"/>
</dbReference>
<dbReference type="EMBL" id="CM001887">
    <property type="protein sequence ID" value="EOY31738.1"/>
    <property type="molecule type" value="Genomic_DNA"/>
</dbReference>
<gene>
    <name evidence="1" type="ORF">TCM_038855</name>
</gene>
<name>A0A061GQS2_THECC</name>
<keyword evidence="2" id="KW-1185">Reference proteome</keyword>
<organism evidence="1 2">
    <name type="scientific">Theobroma cacao</name>
    <name type="common">Cacao</name>
    <name type="synonym">Cocoa</name>
    <dbReference type="NCBI Taxonomy" id="3641"/>
    <lineage>
        <taxon>Eukaryota</taxon>
        <taxon>Viridiplantae</taxon>
        <taxon>Streptophyta</taxon>
        <taxon>Embryophyta</taxon>
        <taxon>Tracheophyta</taxon>
        <taxon>Spermatophyta</taxon>
        <taxon>Magnoliopsida</taxon>
        <taxon>eudicotyledons</taxon>
        <taxon>Gunneridae</taxon>
        <taxon>Pentapetalae</taxon>
        <taxon>rosids</taxon>
        <taxon>malvids</taxon>
        <taxon>Malvales</taxon>
        <taxon>Malvaceae</taxon>
        <taxon>Byttnerioideae</taxon>
        <taxon>Theobroma</taxon>
    </lineage>
</organism>
<sequence length="127" mass="14966">MASKRARASGSSSYDRFRFISAYAEMRYNEEPIAVVMLIIREFFANVKKHHNGSILVRGKFVPFTVDAITTYFEIPDDMINEYFILKLDYEEIINYLCKGNEEWKLFKGSPLSFKSNKLHGVWKCWF</sequence>